<proteinExistence type="predicted"/>
<sequence>DERVQEYLIRIEEDIAYSQASLVEPWACIEASYQRADLQPEDRVCWVLGGGGPMGQMHLIRTIVLKEQGEAPGIEVILVTDVSDERLGAVSKRYGERAKAAGIELLCWDPRDEDFDDRMNELAPGGVDYIVACAQIAAVVNDARRFLKRYGVLNLFAGLKRGEGDLNLGDIHYDQHTITGNSGSRIDDMEKVLRLTEQGRMDTNASAGAVVGMKACSEGVQAVAEGKITNKTILYP</sequence>
<dbReference type="InterPro" id="IPR013149">
    <property type="entry name" value="ADH-like_C"/>
</dbReference>
<dbReference type="EMBL" id="UINC01215405">
    <property type="protein sequence ID" value="SVE41067.1"/>
    <property type="molecule type" value="Genomic_DNA"/>
</dbReference>
<dbReference type="Pfam" id="PF00107">
    <property type="entry name" value="ADH_zinc_N"/>
    <property type="match status" value="1"/>
</dbReference>
<dbReference type="InterPro" id="IPR036291">
    <property type="entry name" value="NAD(P)-bd_dom_sf"/>
</dbReference>
<feature type="non-terminal residue" evidence="3">
    <location>
        <position position="1"/>
    </location>
</feature>
<evidence type="ECO:0000259" key="2">
    <source>
        <dbReference type="Pfam" id="PF00107"/>
    </source>
</evidence>
<reference evidence="3" key="1">
    <citation type="submission" date="2018-05" db="EMBL/GenBank/DDBJ databases">
        <authorList>
            <person name="Lanie J.A."/>
            <person name="Ng W.-L."/>
            <person name="Kazmierczak K.M."/>
            <person name="Andrzejewski T.M."/>
            <person name="Davidsen T.M."/>
            <person name="Wayne K.J."/>
            <person name="Tettelin H."/>
            <person name="Glass J.I."/>
            <person name="Rusch D."/>
            <person name="Podicherti R."/>
            <person name="Tsui H.-C.T."/>
            <person name="Winkler M.E."/>
        </authorList>
    </citation>
    <scope>NUCLEOTIDE SEQUENCE</scope>
</reference>
<evidence type="ECO:0000256" key="1">
    <source>
        <dbReference type="ARBA" id="ARBA00023002"/>
    </source>
</evidence>
<gene>
    <name evidence="3" type="ORF">METZ01_LOCUS493921</name>
</gene>
<dbReference type="PANTHER" id="PTHR43401:SF2">
    <property type="entry name" value="L-THREONINE 3-DEHYDROGENASE"/>
    <property type="match status" value="1"/>
</dbReference>
<dbReference type="Gene3D" id="3.90.180.10">
    <property type="entry name" value="Medium-chain alcohol dehydrogenases, catalytic domain"/>
    <property type="match status" value="1"/>
</dbReference>
<organism evidence="3">
    <name type="scientific">marine metagenome</name>
    <dbReference type="NCBI Taxonomy" id="408172"/>
    <lineage>
        <taxon>unclassified sequences</taxon>
        <taxon>metagenomes</taxon>
        <taxon>ecological metagenomes</taxon>
    </lineage>
</organism>
<accession>A0A383D947</accession>
<keyword evidence="1" id="KW-0560">Oxidoreductase</keyword>
<protein>
    <recommendedName>
        <fullName evidence="2">Alcohol dehydrogenase-like C-terminal domain-containing protein</fullName>
    </recommendedName>
</protein>
<dbReference type="Gene3D" id="3.40.50.720">
    <property type="entry name" value="NAD(P)-binding Rossmann-like Domain"/>
    <property type="match status" value="1"/>
</dbReference>
<dbReference type="PANTHER" id="PTHR43401">
    <property type="entry name" value="L-THREONINE 3-DEHYDROGENASE"/>
    <property type="match status" value="1"/>
</dbReference>
<name>A0A383D947_9ZZZZ</name>
<evidence type="ECO:0000313" key="3">
    <source>
        <dbReference type="EMBL" id="SVE41067.1"/>
    </source>
</evidence>
<feature type="non-terminal residue" evidence="3">
    <location>
        <position position="236"/>
    </location>
</feature>
<feature type="domain" description="Alcohol dehydrogenase-like C-terminal" evidence="2">
    <location>
        <begin position="73"/>
        <end position="196"/>
    </location>
</feature>
<dbReference type="GO" id="GO:0016491">
    <property type="term" value="F:oxidoreductase activity"/>
    <property type="evidence" value="ECO:0007669"/>
    <property type="project" value="UniProtKB-KW"/>
</dbReference>
<dbReference type="InterPro" id="IPR050129">
    <property type="entry name" value="Zn_alcohol_dh"/>
</dbReference>
<dbReference type="SUPFAM" id="SSF51735">
    <property type="entry name" value="NAD(P)-binding Rossmann-fold domains"/>
    <property type="match status" value="1"/>
</dbReference>
<dbReference type="AlphaFoldDB" id="A0A383D947"/>